<sequence length="66" mass="7876">MKHIKELGESLQREDRAAAEKIIARIKEENHELSEDTEKVLNDILRYLDKNDFSKAFNESFTKYEF</sequence>
<feature type="coiled-coil region" evidence="1">
    <location>
        <begin position="16"/>
        <end position="43"/>
    </location>
</feature>
<dbReference type="AlphaFoldDB" id="A0A0R2KRQ7"/>
<name>A0A0R2KRQ7_9LACO</name>
<comment type="caution">
    <text evidence="2">The sequence shown here is derived from an EMBL/GenBank/DDBJ whole genome shotgun (WGS) entry which is preliminary data.</text>
</comment>
<reference evidence="2 3" key="1">
    <citation type="journal article" date="2015" name="Genome Announc.">
        <title>Expanding the biotechnology potential of lactobacilli through comparative genomics of 213 strains and associated genera.</title>
        <authorList>
            <person name="Sun Z."/>
            <person name="Harris H.M."/>
            <person name="McCann A."/>
            <person name="Guo C."/>
            <person name="Argimon S."/>
            <person name="Zhang W."/>
            <person name="Yang X."/>
            <person name="Jeffery I.B."/>
            <person name="Cooney J.C."/>
            <person name="Kagawa T.F."/>
            <person name="Liu W."/>
            <person name="Song Y."/>
            <person name="Salvetti E."/>
            <person name="Wrobel A."/>
            <person name="Rasinkangas P."/>
            <person name="Parkhill J."/>
            <person name="Rea M.C."/>
            <person name="O'Sullivan O."/>
            <person name="Ritari J."/>
            <person name="Douillard F.P."/>
            <person name="Paul Ross R."/>
            <person name="Yang R."/>
            <person name="Briner A.E."/>
            <person name="Felis G.E."/>
            <person name="de Vos W.M."/>
            <person name="Barrangou R."/>
            <person name="Klaenhammer T.R."/>
            <person name="Caufield P.W."/>
            <person name="Cui Y."/>
            <person name="Zhang H."/>
            <person name="O'Toole P.W."/>
        </authorList>
    </citation>
    <scope>NUCLEOTIDE SEQUENCE [LARGE SCALE GENOMIC DNA]</scope>
    <source>
        <strain evidence="2 3">DSM 22408</strain>
    </source>
</reference>
<protein>
    <submittedName>
        <fullName evidence="2">Uncharacterized protein</fullName>
    </submittedName>
</protein>
<evidence type="ECO:0000313" key="3">
    <source>
        <dbReference type="Proteomes" id="UP000051500"/>
    </source>
</evidence>
<organism evidence="2 3">
    <name type="scientific">Ligilactobacillus ceti DSM 22408</name>
    <dbReference type="NCBI Taxonomy" id="1122146"/>
    <lineage>
        <taxon>Bacteria</taxon>
        <taxon>Bacillati</taxon>
        <taxon>Bacillota</taxon>
        <taxon>Bacilli</taxon>
        <taxon>Lactobacillales</taxon>
        <taxon>Lactobacillaceae</taxon>
        <taxon>Ligilactobacillus</taxon>
    </lineage>
</organism>
<dbReference type="PATRIC" id="fig|1122146.4.peg.157"/>
<accession>A0A0R2KRQ7</accession>
<evidence type="ECO:0000313" key="2">
    <source>
        <dbReference type="EMBL" id="KRN89242.1"/>
    </source>
</evidence>
<dbReference type="EMBL" id="JQBZ01000017">
    <property type="protein sequence ID" value="KRN89242.1"/>
    <property type="molecule type" value="Genomic_DNA"/>
</dbReference>
<gene>
    <name evidence="2" type="ORF">IV53_GL000155</name>
</gene>
<dbReference type="RefSeq" id="WP_027106354.1">
    <property type="nucleotide sequence ID" value="NZ_AUHP01000003.1"/>
</dbReference>
<keyword evidence="1" id="KW-0175">Coiled coil</keyword>
<dbReference type="Proteomes" id="UP000051500">
    <property type="component" value="Unassembled WGS sequence"/>
</dbReference>
<proteinExistence type="predicted"/>
<keyword evidence="3" id="KW-1185">Reference proteome</keyword>
<evidence type="ECO:0000256" key="1">
    <source>
        <dbReference type="SAM" id="Coils"/>
    </source>
</evidence>